<gene>
    <name evidence="2" type="ORF">SAY86_020926</name>
</gene>
<proteinExistence type="predicted"/>
<keyword evidence="3" id="KW-1185">Reference proteome</keyword>
<organism evidence="2 3">
    <name type="scientific">Trapa natans</name>
    <name type="common">Water chestnut</name>
    <dbReference type="NCBI Taxonomy" id="22666"/>
    <lineage>
        <taxon>Eukaryota</taxon>
        <taxon>Viridiplantae</taxon>
        <taxon>Streptophyta</taxon>
        <taxon>Embryophyta</taxon>
        <taxon>Tracheophyta</taxon>
        <taxon>Spermatophyta</taxon>
        <taxon>Magnoliopsida</taxon>
        <taxon>eudicotyledons</taxon>
        <taxon>Gunneridae</taxon>
        <taxon>Pentapetalae</taxon>
        <taxon>rosids</taxon>
        <taxon>malvids</taxon>
        <taxon>Myrtales</taxon>
        <taxon>Lythraceae</taxon>
        <taxon>Trapa</taxon>
    </lineage>
</organism>
<feature type="region of interest" description="Disordered" evidence="1">
    <location>
        <begin position="67"/>
        <end position="90"/>
    </location>
</feature>
<dbReference type="EMBL" id="JAXQNO010000003">
    <property type="protein sequence ID" value="KAK4800439.1"/>
    <property type="molecule type" value="Genomic_DNA"/>
</dbReference>
<evidence type="ECO:0000313" key="2">
    <source>
        <dbReference type="EMBL" id="KAK4800439.1"/>
    </source>
</evidence>
<evidence type="ECO:0000313" key="3">
    <source>
        <dbReference type="Proteomes" id="UP001346149"/>
    </source>
</evidence>
<sequence length="90" mass="10157">MMSHRSIVPSPNEVQLFHSLSGIQRLAETRCFKARFLDQFGVLHDGKQPYPEKNSRAEGGESRCDYRVQTTHQSDDSPKTVNDNNGPHSS</sequence>
<name>A0AAN7M7R1_TRANT</name>
<dbReference type="AlphaFoldDB" id="A0AAN7M7R1"/>
<comment type="caution">
    <text evidence="2">The sequence shown here is derived from an EMBL/GenBank/DDBJ whole genome shotgun (WGS) entry which is preliminary data.</text>
</comment>
<dbReference type="Proteomes" id="UP001346149">
    <property type="component" value="Unassembled WGS sequence"/>
</dbReference>
<accession>A0AAN7M7R1</accession>
<reference evidence="2 3" key="1">
    <citation type="journal article" date="2023" name="Hortic Res">
        <title>Pangenome of water caltrop reveals structural variations and asymmetric subgenome divergence after allopolyploidization.</title>
        <authorList>
            <person name="Zhang X."/>
            <person name="Chen Y."/>
            <person name="Wang L."/>
            <person name="Yuan Y."/>
            <person name="Fang M."/>
            <person name="Shi L."/>
            <person name="Lu R."/>
            <person name="Comes H.P."/>
            <person name="Ma Y."/>
            <person name="Chen Y."/>
            <person name="Huang G."/>
            <person name="Zhou Y."/>
            <person name="Zheng Z."/>
            <person name="Qiu Y."/>
        </authorList>
    </citation>
    <scope>NUCLEOTIDE SEQUENCE [LARGE SCALE GENOMIC DNA]</scope>
    <source>
        <strain evidence="2">F231</strain>
    </source>
</reference>
<feature type="compositionally biased region" description="Polar residues" evidence="1">
    <location>
        <begin position="79"/>
        <end position="90"/>
    </location>
</feature>
<evidence type="ECO:0000256" key="1">
    <source>
        <dbReference type="SAM" id="MobiDB-lite"/>
    </source>
</evidence>
<protein>
    <submittedName>
        <fullName evidence="2">Uncharacterized protein</fullName>
    </submittedName>
</protein>